<dbReference type="Gene3D" id="3.90.550.10">
    <property type="entry name" value="Spore Coat Polysaccharide Biosynthesis Protein SpsA, Chain A"/>
    <property type="match status" value="1"/>
</dbReference>
<name>A0A8E2I6H9_9BACI</name>
<comment type="similarity">
    <text evidence="7">Belongs to the class-V pyridoxal-phosphate-dependent aminotransferase family. PhnW subfamily.</text>
</comment>
<dbReference type="EMBL" id="MTLA01000176">
    <property type="protein sequence ID" value="OOP67641.1"/>
    <property type="molecule type" value="Genomic_DNA"/>
</dbReference>
<dbReference type="Gene3D" id="3.90.1150.10">
    <property type="entry name" value="Aspartate Aminotransferase, domain 1"/>
    <property type="match status" value="1"/>
</dbReference>
<evidence type="ECO:0000259" key="9">
    <source>
        <dbReference type="Pfam" id="PF00483"/>
    </source>
</evidence>
<dbReference type="RefSeq" id="WP_071976390.1">
    <property type="nucleotide sequence ID" value="NZ_CP065424.1"/>
</dbReference>
<dbReference type="Gene3D" id="3.40.640.10">
    <property type="entry name" value="Type I PLP-dependent aspartate aminotransferase-like (Major domain)"/>
    <property type="match status" value="1"/>
</dbReference>
<dbReference type="NCBIfam" id="NF010006">
    <property type="entry name" value="PRK13479.1"/>
    <property type="match status" value="1"/>
</dbReference>
<dbReference type="Pfam" id="PF00483">
    <property type="entry name" value="NTP_transferase"/>
    <property type="match status" value="1"/>
</dbReference>
<dbReference type="GO" id="GO:0047304">
    <property type="term" value="F:2-aminoethylphosphonate-pyruvate transaminase activity"/>
    <property type="evidence" value="ECO:0007669"/>
    <property type="project" value="UniProtKB-UniRule"/>
</dbReference>
<feature type="domain" description="Aminotransferase class V" evidence="8">
    <location>
        <begin position="267"/>
        <end position="557"/>
    </location>
</feature>
<dbReference type="SUPFAM" id="SSF53383">
    <property type="entry name" value="PLP-dependent transferases"/>
    <property type="match status" value="1"/>
</dbReference>
<keyword evidence="3 7" id="KW-0808">Transferase</keyword>
<evidence type="ECO:0000256" key="1">
    <source>
        <dbReference type="ARBA" id="ARBA00001933"/>
    </source>
</evidence>
<reference evidence="10 11" key="1">
    <citation type="submission" date="2017-01" db="EMBL/GenBank/DDBJ databases">
        <title>Draft genome sequence of Bacillus oleronius.</title>
        <authorList>
            <person name="Allam M."/>
        </authorList>
    </citation>
    <scope>NUCLEOTIDE SEQUENCE [LARGE SCALE GENOMIC DNA]</scope>
    <source>
        <strain evidence="10 11">DSM 9356</strain>
    </source>
</reference>
<dbReference type="InterPro" id="IPR015421">
    <property type="entry name" value="PyrdxlP-dep_Trfase_major"/>
</dbReference>
<comment type="catalytic activity">
    <reaction evidence="6 7">
        <text>(2-aminoethyl)phosphonate + pyruvate = phosphonoacetaldehyde + L-alanine</text>
        <dbReference type="Rhea" id="RHEA:17021"/>
        <dbReference type="ChEBI" id="CHEBI:15361"/>
        <dbReference type="ChEBI" id="CHEBI:57418"/>
        <dbReference type="ChEBI" id="CHEBI:57972"/>
        <dbReference type="ChEBI" id="CHEBI:58383"/>
        <dbReference type="EC" id="2.6.1.37"/>
    </reaction>
</comment>
<protein>
    <recommendedName>
        <fullName evidence="7">2-aminoethylphosphonate--pyruvate transaminase</fullName>
        <ecNumber evidence="7">2.6.1.37</ecNumber>
    </recommendedName>
    <alternativeName>
        <fullName evidence="7">2-aminoethylphosphonate aminotransferase</fullName>
    </alternativeName>
    <alternativeName>
        <fullName evidence="7">AEP transaminase</fullName>
        <shortName evidence="7">AEPT</shortName>
    </alternativeName>
</protein>
<keyword evidence="2 7" id="KW-0032">Aminotransferase</keyword>
<keyword evidence="4 7" id="KW-0663">Pyridoxal phosphate</keyword>
<dbReference type="HAMAP" id="MF_01376">
    <property type="entry name" value="PhnW_aminotrans_5"/>
    <property type="match status" value="1"/>
</dbReference>
<feature type="domain" description="Nucleotidyl transferase" evidence="9">
    <location>
        <begin position="5"/>
        <end position="122"/>
    </location>
</feature>
<accession>A0A8E2I6H9</accession>
<comment type="function">
    <text evidence="7">Involved in phosphonate degradation.</text>
</comment>
<dbReference type="InterPro" id="IPR029044">
    <property type="entry name" value="Nucleotide-diphossugar_trans"/>
</dbReference>
<feature type="modified residue" description="N6-(pyridoxal phosphate)lysine" evidence="7">
    <location>
        <position position="439"/>
    </location>
</feature>
<dbReference type="InterPro" id="IPR000192">
    <property type="entry name" value="Aminotrans_V_dom"/>
</dbReference>
<evidence type="ECO:0000256" key="6">
    <source>
        <dbReference type="ARBA" id="ARBA00049460"/>
    </source>
</evidence>
<comment type="cofactor">
    <cofactor evidence="1 7">
        <name>pyridoxal 5'-phosphate</name>
        <dbReference type="ChEBI" id="CHEBI:597326"/>
    </cofactor>
</comment>
<dbReference type="AlphaFoldDB" id="A0A8E2I6H9"/>
<dbReference type="SUPFAM" id="SSF53448">
    <property type="entry name" value="Nucleotide-diphospho-sugar transferases"/>
    <property type="match status" value="1"/>
</dbReference>
<evidence type="ECO:0000259" key="8">
    <source>
        <dbReference type="Pfam" id="PF00266"/>
    </source>
</evidence>
<dbReference type="NCBIfam" id="TIGR03301">
    <property type="entry name" value="PhnW-AepZ"/>
    <property type="match status" value="1"/>
</dbReference>
<keyword evidence="5 7" id="KW-0670">Pyruvate</keyword>
<sequence>MIKTAVILAAGMGKRIRDKSGDRPKGFLTFDEKPMVQYSIEKLLNAGVTKIFIGTGYKSEMYEELKKQYPQIECVYNEKYETTGSMYTLYLLKNYIHEDFLLLESDLLYEKSALNILLTHKMQDVILASKFTNNGDEVFVEISSTNSLVNMTKNKEELENIAAELVGITKLTYSTFQQLCIKVKGMLQKQQLMDYEAALVEIARQKEIYVEICHDLVWCEVDDEHHLKWAVDVIYPMIKAREHVPRMIERTILLNPGPATTTDTVKYAQVVSDICPREEEFGQILEWISNELTKLVADPKYYTSVLFGGSGTAAVEAIISSIVGNEKIIIINNGAYGERMCKIANVYELDYIEYKSPATDKINLINLEQLISHSDEKIAHLAVVHCETTTGMLNPIKEIGDLCKKYEINLIVDAMSSFAAIPIDMKEMNIGYLAASSNKNLQGMAGVSFIIAEYQRLHNCKKIKPRNLYLHLYDQFEYFQRTQQMRFTPPVQTIYALKQAIIETKYEGISRRYDRYSKSWETLINGIEKLGLTHLVHKNHHSKIITSIIEPNYPNYDFYQMHDYFASKGFTIYPGKLDKLGTFRIANIGNITYKDMEQFIDLLDLYIKGLQGGEEYFIS</sequence>
<keyword evidence="11" id="KW-1185">Reference proteome</keyword>
<dbReference type="InterPro" id="IPR005835">
    <property type="entry name" value="NTP_transferase_dom"/>
</dbReference>
<evidence type="ECO:0000256" key="3">
    <source>
        <dbReference type="ARBA" id="ARBA00022679"/>
    </source>
</evidence>
<dbReference type="GO" id="GO:0019700">
    <property type="term" value="P:organic phosphonate catabolic process"/>
    <property type="evidence" value="ECO:0007669"/>
    <property type="project" value="InterPro"/>
</dbReference>
<evidence type="ECO:0000256" key="5">
    <source>
        <dbReference type="ARBA" id="ARBA00023317"/>
    </source>
</evidence>
<dbReference type="CDD" id="cd02523">
    <property type="entry name" value="PC_cytidylyltransferase"/>
    <property type="match status" value="1"/>
</dbReference>
<dbReference type="PANTHER" id="PTHR42778">
    <property type="entry name" value="2-AMINOETHYLPHOSPHONATE--PYRUVATE TRANSAMINASE"/>
    <property type="match status" value="1"/>
</dbReference>
<comment type="caution">
    <text evidence="10">The sequence shown here is derived from an EMBL/GenBank/DDBJ whole genome shotgun (WGS) entry which is preliminary data.</text>
</comment>
<gene>
    <name evidence="7" type="primary">phnW</name>
    <name evidence="10" type="ORF">BWZ43_14695</name>
</gene>
<proteinExistence type="inferred from homology"/>
<dbReference type="InterPro" id="IPR015424">
    <property type="entry name" value="PyrdxlP-dep_Trfase"/>
</dbReference>
<comment type="subunit">
    <text evidence="7">Homodimer.</text>
</comment>
<evidence type="ECO:0000313" key="10">
    <source>
        <dbReference type="EMBL" id="OOP67641.1"/>
    </source>
</evidence>
<dbReference type="InterPro" id="IPR012703">
    <property type="entry name" value="NH2EtPonate_pyrv_transaminase"/>
</dbReference>
<dbReference type="PANTHER" id="PTHR42778:SF1">
    <property type="entry name" value="2-AMINOETHYLPHOSPHONATE--PYRUVATE TRANSAMINASE"/>
    <property type="match status" value="1"/>
</dbReference>
<dbReference type="EC" id="2.6.1.37" evidence="7"/>
<evidence type="ECO:0000313" key="11">
    <source>
        <dbReference type="Proteomes" id="UP000189761"/>
    </source>
</evidence>
<evidence type="ECO:0000256" key="2">
    <source>
        <dbReference type="ARBA" id="ARBA00022576"/>
    </source>
</evidence>
<dbReference type="Proteomes" id="UP000189761">
    <property type="component" value="Unassembled WGS sequence"/>
</dbReference>
<dbReference type="InterPro" id="IPR015422">
    <property type="entry name" value="PyrdxlP-dep_Trfase_small"/>
</dbReference>
<dbReference type="Pfam" id="PF00266">
    <property type="entry name" value="Aminotran_5"/>
    <property type="match status" value="1"/>
</dbReference>
<organism evidence="10 11">
    <name type="scientific">Heyndrickxia oleronia</name>
    <dbReference type="NCBI Taxonomy" id="38875"/>
    <lineage>
        <taxon>Bacteria</taxon>
        <taxon>Bacillati</taxon>
        <taxon>Bacillota</taxon>
        <taxon>Bacilli</taxon>
        <taxon>Bacillales</taxon>
        <taxon>Bacillaceae</taxon>
        <taxon>Heyndrickxia</taxon>
    </lineage>
</organism>
<evidence type="ECO:0000256" key="7">
    <source>
        <dbReference type="HAMAP-Rule" id="MF_01376"/>
    </source>
</evidence>
<evidence type="ECO:0000256" key="4">
    <source>
        <dbReference type="ARBA" id="ARBA00022898"/>
    </source>
</evidence>